<sequence length="155" mass="16979">MAEVERNEVRKLIRRGASEAEAEGLAQRLIRTMRSGFVDAEVDGGEHLEGNFGLPDVDDEHVLAAAVIGGAGAIVTENLRDFPPSLIPHAIQILTPREFVFDTVEVDPVRALKAVRQIARRSGSNGRPKLTEIELVDTLAQRYGLTDAMDLLRLV</sequence>
<name>A0A917B712_9MICO</name>
<proteinExistence type="predicted"/>
<evidence type="ECO:0000313" key="1">
    <source>
        <dbReference type="EMBL" id="GGF28902.1"/>
    </source>
</evidence>
<comment type="caution">
    <text evidence="1">The sequence shown here is derived from an EMBL/GenBank/DDBJ whole genome shotgun (WGS) entry which is preliminary data.</text>
</comment>
<evidence type="ECO:0000313" key="2">
    <source>
        <dbReference type="Proteomes" id="UP000598775"/>
    </source>
</evidence>
<keyword evidence="2" id="KW-1185">Reference proteome</keyword>
<dbReference type="AlphaFoldDB" id="A0A917B712"/>
<dbReference type="EMBL" id="BMGP01000004">
    <property type="protein sequence ID" value="GGF28902.1"/>
    <property type="molecule type" value="Genomic_DNA"/>
</dbReference>
<organism evidence="1 2">
    <name type="scientific">Subtercola lobariae</name>
    <dbReference type="NCBI Taxonomy" id="1588641"/>
    <lineage>
        <taxon>Bacteria</taxon>
        <taxon>Bacillati</taxon>
        <taxon>Actinomycetota</taxon>
        <taxon>Actinomycetes</taxon>
        <taxon>Micrococcales</taxon>
        <taxon>Microbacteriaceae</taxon>
        <taxon>Subtercola</taxon>
    </lineage>
</organism>
<accession>A0A917B712</accession>
<protein>
    <recommendedName>
        <fullName evidence="3">PIN domain-containing protein</fullName>
    </recommendedName>
</protein>
<dbReference type="Proteomes" id="UP000598775">
    <property type="component" value="Unassembled WGS sequence"/>
</dbReference>
<reference evidence="1 2" key="1">
    <citation type="journal article" date="2014" name="Int. J. Syst. Evol. Microbiol.">
        <title>Complete genome sequence of Corynebacterium casei LMG S-19264T (=DSM 44701T), isolated from a smear-ripened cheese.</title>
        <authorList>
            <consortium name="US DOE Joint Genome Institute (JGI-PGF)"/>
            <person name="Walter F."/>
            <person name="Albersmeier A."/>
            <person name="Kalinowski J."/>
            <person name="Ruckert C."/>
        </authorList>
    </citation>
    <scope>NUCLEOTIDE SEQUENCE [LARGE SCALE GENOMIC DNA]</scope>
    <source>
        <strain evidence="1 2">CGMCC 1.12976</strain>
    </source>
</reference>
<evidence type="ECO:0008006" key="3">
    <source>
        <dbReference type="Google" id="ProtNLM"/>
    </source>
</evidence>
<gene>
    <name evidence="1" type="ORF">GCM10011399_22530</name>
</gene>